<proteinExistence type="inferred from homology"/>
<keyword evidence="3" id="KW-0813">Transport</keyword>
<keyword evidence="8 10" id="KW-1133">Transmembrane helix</keyword>
<evidence type="ECO:0000256" key="7">
    <source>
        <dbReference type="ARBA" id="ARBA00022927"/>
    </source>
</evidence>
<reference evidence="12 14" key="1">
    <citation type="submission" date="2017-06" db="EMBL/GenBank/DDBJ databases">
        <authorList>
            <consortium name="Pathogen Informatics"/>
        </authorList>
    </citation>
    <scope>NUCLEOTIDE SEQUENCE [LARGE SCALE GENOMIC DNA]</scope>
    <source>
        <strain evidence="12 14">NCTC12230</strain>
    </source>
</reference>
<evidence type="ECO:0000256" key="2">
    <source>
        <dbReference type="ARBA" id="ARBA00006555"/>
    </source>
</evidence>
<feature type="transmembrane region" description="Helical" evidence="10">
    <location>
        <begin position="26"/>
        <end position="45"/>
    </location>
</feature>
<evidence type="ECO:0000256" key="10">
    <source>
        <dbReference type="SAM" id="Phobius"/>
    </source>
</evidence>
<keyword evidence="9 10" id="KW-0472">Membrane</keyword>
<organism evidence="13 15">
    <name type="scientific">Neisseria zoodegmatis</name>
    <dbReference type="NCBI Taxonomy" id="326523"/>
    <lineage>
        <taxon>Bacteria</taxon>
        <taxon>Pseudomonadati</taxon>
        <taxon>Pseudomonadota</taxon>
        <taxon>Betaproteobacteria</taxon>
        <taxon>Neisseriales</taxon>
        <taxon>Neisseriaceae</taxon>
        <taxon>Neisseria</taxon>
    </lineage>
</organism>
<dbReference type="InterPro" id="IPR037682">
    <property type="entry name" value="TonB_C"/>
</dbReference>
<evidence type="ECO:0000256" key="5">
    <source>
        <dbReference type="ARBA" id="ARBA00022519"/>
    </source>
</evidence>
<dbReference type="InterPro" id="IPR006260">
    <property type="entry name" value="TonB/TolA_C"/>
</dbReference>
<dbReference type="RefSeq" id="WP_085362642.1">
    <property type="nucleotide sequence ID" value="NZ_LT906434.1"/>
</dbReference>
<evidence type="ECO:0000256" key="4">
    <source>
        <dbReference type="ARBA" id="ARBA00022475"/>
    </source>
</evidence>
<dbReference type="Gene3D" id="3.30.1150.10">
    <property type="match status" value="1"/>
</dbReference>
<evidence type="ECO:0000313" key="14">
    <source>
        <dbReference type="Proteomes" id="UP000215033"/>
    </source>
</evidence>
<dbReference type="KEGG" id="nzo:SAMEA4504057_1360"/>
<dbReference type="PROSITE" id="PS52015">
    <property type="entry name" value="TONB_CTD"/>
    <property type="match status" value="1"/>
</dbReference>
<keyword evidence="4" id="KW-1003">Cell membrane</keyword>
<dbReference type="Proteomes" id="UP000215033">
    <property type="component" value="Chromosome 1"/>
</dbReference>
<evidence type="ECO:0000313" key="15">
    <source>
        <dbReference type="Proteomes" id="UP000254055"/>
    </source>
</evidence>
<dbReference type="EMBL" id="UGRS01000001">
    <property type="protein sequence ID" value="SUA36103.1"/>
    <property type="molecule type" value="Genomic_DNA"/>
</dbReference>
<evidence type="ECO:0000256" key="1">
    <source>
        <dbReference type="ARBA" id="ARBA00004383"/>
    </source>
</evidence>
<keyword evidence="5" id="KW-0997">Cell inner membrane</keyword>
<dbReference type="NCBIfam" id="TIGR01352">
    <property type="entry name" value="tonB_Cterm"/>
    <property type="match status" value="1"/>
</dbReference>
<dbReference type="GO" id="GO:0055085">
    <property type="term" value="P:transmembrane transport"/>
    <property type="evidence" value="ECO:0007669"/>
    <property type="project" value="InterPro"/>
</dbReference>
<evidence type="ECO:0000256" key="8">
    <source>
        <dbReference type="ARBA" id="ARBA00022989"/>
    </source>
</evidence>
<evidence type="ECO:0000313" key="12">
    <source>
        <dbReference type="EMBL" id="SNU79854.1"/>
    </source>
</evidence>
<keyword evidence="7" id="KW-0653">Protein transport</keyword>
<gene>
    <name evidence="13" type="ORF">NCTC12229_00515</name>
    <name evidence="12" type="ORF">SAMEA4504057_01360</name>
</gene>
<evidence type="ECO:0000256" key="6">
    <source>
        <dbReference type="ARBA" id="ARBA00022692"/>
    </source>
</evidence>
<reference evidence="13 15" key="2">
    <citation type="submission" date="2018-06" db="EMBL/GenBank/DDBJ databases">
        <authorList>
            <consortium name="Pathogen Informatics"/>
            <person name="Doyle S."/>
        </authorList>
    </citation>
    <scope>NUCLEOTIDE SEQUENCE [LARGE SCALE GENOMIC DNA]</scope>
    <source>
        <strain evidence="13 15">NCTC12229</strain>
    </source>
</reference>
<keyword evidence="6 10" id="KW-0812">Transmembrane</keyword>
<name>A0A378WI20_9NEIS</name>
<dbReference type="PANTHER" id="PTHR33446">
    <property type="entry name" value="PROTEIN TONB-RELATED"/>
    <property type="match status" value="1"/>
</dbReference>
<evidence type="ECO:0000313" key="13">
    <source>
        <dbReference type="EMBL" id="SUA36103.1"/>
    </source>
</evidence>
<comment type="similarity">
    <text evidence="2">Belongs to the TonB family.</text>
</comment>
<dbReference type="Pfam" id="PF03544">
    <property type="entry name" value="TonB_C"/>
    <property type="match status" value="1"/>
</dbReference>
<dbReference type="EMBL" id="LT906434">
    <property type="protein sequence ID" value="SNU79854.1"/>
    <property type="molecule type" value="Genomic_DNA"/>
</dbReference>
<evidence type="ECO:0000256" key="3">
    <source>
        <dbReference type="ARBA" id="ARBA00022448"/>
    </source>
</evidence>
<comment type="subcellular location">
    <subcellularLocation>
        <location evidence="1">Cell inner membrane</location>
        <topology evidence="1">Single-pass membrane protein</topology>
        <orientation evidence="1">Periplasmic side</orientation>
    </subcellularLocation>
</comment>
<protein>
    <submittedName>
        <fullName evidence="13">TonB family C-terminal domain</fullName>
    </submittedName>
</protein>
<dbReference type="InterPro" id="IPR051045">
    <property type="entry name" value="TonB-dependent_transducer"/>
</dbReference>
<dbReference type="Proteomes" id="UP000254055">
    <property type="component" value="Unassembled WGS sequence"/>
</dbReference>
<evidence type="ECO:0000256" key="9">
    <source>
        <dbReference type="ARBA" id="ARBA00023136"/>
    </source>
</evidence>
<dbReference type="PANTHER" id="PTHR33446:SF2">
    <property type="entry name" value="PROTEIN TONB"/>
    <property type="match status" value="1"/>
</dbReference>
<sequence length="196" mass="22245">MAWGDGIRPEDKIYKYKRQHSTNSDTAAIVMILLVIAVAISYLAFSKYRERQEAEELIKHLNKQTTGEYYAKQAVKSLGNTIENLAHPAGERQVIYTSNQDSQRMNFEIGKIQPQYPHYALTQGYEGFVTYKVDLSRYGVIEEIKLAKSSGYESLDTAALKAIKHSAFTPPNLLIQHASTLYITCGFQSKKAYCQY</sequence>
<feature type="domain" description="TonB C-terminal" evidence="11">
    <location>
        <begin position="101"/>
        <end position="196"/>
    </location>
</feature>
<evidence type="ECO:0000259" key="11">
    <source>
        <dbReference type="PROSITE" id="PS52015"/>
    </source>
</evidence>
<dbReference type="GO" id="GO:0098797">
    <property type="term" value="C:plasma membrane protein complex"/>
    <property type="evidence" value="ECO:0007669"/>
    <property type="project" value="TreeGrafter"/>
</dbReference>
<dbReference type="GO" id="GO:0031992">
    <property type="term" value="F:energy transducer activity"/>
    <property type="evidence" value="ECO:0007669"/>
    <property type="project" value="TreeGrafter"/>
</dbReference>
<dbReference type="AlphaFoldDB" id="A0A378WI20"/>
<dbReference type="SUPFAM" id="SSF74653">
    <property type="entry name" value="TolA/TonB C-terminal domain"/>
    <property type="match status" value="1"/>
</dbReference>
<accession>A0A378WI20</accession>
<dbReference type="OrthoDB" id="9792439at2"/>
<dbReference type="GO" id="GO:0015031">
    <property type="term" value="P:protein transport"/>
    <property type="evidence" value="ECO:0007669"/>
    <property type="project" value="UniProtKB-KW"/>
</dbReference>